<evidence type="ECO:0000256" key="1">
    <source>
        <dbReference type="SAM" id="Coils"/>
    </source>
</evidence>
<comment type="caution">
    <text evidence="4">The sequence shown here is derived from an EMBL/GenBank/DDBJ whole genome shotgun (WGS) entry which is preliminary data.</text>
</comment>
<proteinExistence type="predicted"/>
<keyword evidence="3" id="KW-0472">Membrane</keyword>
<accession>A0A8J5V7X8</accession>
<name>A0A8J5V7X8_9HYME</name>
<feature type="compositionally biased region" description="Basic residues" evidence="2">
    <location>
        <begin position="159"/>
        <end position="170"/>
    </location>
</feature>
<protein>
    <submittedName>
        <fullName evidence="4">Uncharacterized protein</fullName>
    </submittedName>
</protein>
<keyword evidence="1" id="KW-0175">Coiled coil</keyword>
<reference evidence="4" key="1">
    <citation type="submission" date="2020-03" db="EMBL/GenBank/DDBJ databases">
        <authorList>
            <person name="Chebbi M.A."/>
            <person name="Drezen J.M."/>
        </authorList>
    </citation>
    <scope>NUCLEOTIDE SEQUENCE</scope>
    <source>
        <tissue evidence="4">Whole body</tissue>
    </source>
</reference>
<dbReference type="EMBL" id="JAAOIC020000047">
    <property type="protein sequence ID" value="KAG8037369.1"/>
    <property type="molecule type" value="Genomic_DNA"/>
</dbReference>
<sequence length="170" mass="19297">MPMVMLVVVVVVVVGSERCILVNNSEIKRQLMISQIMKQSRGKSCWWFLGILLFSIAALETVWAAPVPEPGMVYSDPFLDDTANYVWLQKLKQIHDIKLEISEDERELSDAQLEIQAMLEANVRNQRVPHYPIPPEFLSEDPEALPVPEPRVNPGPTHSGKRTSCKSKLY</sequence>
<evidence type="ECO:0000256" key="2">
    <source>
        <dbReference type="SAM" id="MobiDB-lite"/>
    </source>
</evidence>
<feature type="region of interest" description="Disordered" evidence="2">
    <location>
        <begin position="137"/>
        <end position="170"/>
    </location>
</feature>
<dbReference type="Proteomes" id="UP000729913">
    <property type="component" value="Unassembled WGS sequence"/>
</dbReference>
<feature type="coiled-coil region" evidence="1">
    <location>
        <begin position="94"/>
        <end position="121"/>
    </location>
</feature>
<evidence type="ECO:0000313" key="5">
    <source>
        <dbReference type="Proteomes" id="UP000729913"/>
    </source>
</evidence>
<dbReference type="AlphaFoldDB" id="A0A8J5V7X8"/>
<gene>
    <name evidence="4" type="ORF">G9C98_005579</name>
</gene>
<keyword evidence="3" id="KW-0812">Transmembrane</keyword>
<feature type="transmembrane region" description="Helical" evidence="3">
    <location>
        <begin position="6"/>
        <end position="24"/>
    </location>
</feature>
<feature type="transmembrane region" description="Helical" evidence="3">
    <location>
        <begin position="45"/>
        <end position="65"/>
    </location>
</feature>
<organism evidence="4 5">
    <name type="scientific">Cotesia typhae</name>
    <dbReference type="NCBI Taxonomy" id="2053667"/>
    <lineage>
        <taxon>Eukaryota</taxon>
        <taxon>Metazoa</taxon>
        <taxon>Ecdysozoa</taxon>
        <taxon>Arthropoda</taxon>
        <taxon>Hexapoda</taxon>
        <taxon>Insecta</taxon>
        <taxon>Pterygota</taxon>
        <taxon>Neoptera</taxon>
        <taxon>Endopterygota</taxon>
        <taxon>Hymenoptera</taxon>
        <taxon>Apocrita</taxon>
        <taxon>Ichneumonoidea</taxon>
        <taxon>Braconidae</taxon>
        <taxon>Microgastrinae</taxon>
        <taxon>Cotesia</taxon>
    </lineage>
</organism>
<evidence type="ECO:0000256" key="3">
    <source>
        <dbReference type="SAM" id="Phobius"/>
    </source>
</evidence>
<dbReference type="OrthoDB" id="6340140at2759"/>
<reference evidence="4" key="2">
    <citation type="submission" date="2021-04" db="EMBL/GenBank/DDBJ databases">
        <title>Genome-wide patterns of bracovirus chromosomal integration into multiple host tissues during parasitism.</title>
        <authorList>
            <person name="Chebbi M.A.C."/>
        </authorList>
    </citation>
    <scope>NUCLEOTIDE SEQUENCE</scope>
    <source>
        <tissue evidence="4">Whole body</tissue>
    </source>
</reference>
<evidence type="ECO:0000313" key="4">
    <source>
        <dbReference type="EMBL" id="KAG8037369.1"/>
    </source>
</evidence>
<keyword evidence="5" id="KW-1185">Reference proteome</keyword>
<keyword evidence="3" id="KW-1133">Transmembrane helix</keyword>